<gene>
    <name evidence="1" type="ORF">MNBD_GAMMA22-1275</name>
</gene>
<name>A0A3B1AU40_9ZZZZ</name>
<accession>A0A3B1AU40</accession>
<reference evidence="1" key="1">
    <citation type="submission" date="2018-06" db="EMBL/GenBank/DDBJ databases">
        <authorList>
            <person name="Zhirakovskaya E."/>
        </authorList>
    </citation>
    <scope>NUCLEOTIDE SEQUENCE</scope>
</reference>
<protein>
    <submittedName>
        <fullName evidence="1">Uncharacterized protein</fullName>
    </submittedName>
</protein>
<dbReference type="EMBL" id="UOFS01000026">
    <property type="protein sequence ID" value="VAW96276.1"/>
    <property type="molecule type" value="Genomic_DNA"/>
</dbReference>
<sequence length="75" mass="8447">MTRNNKDNFLVLILFLISITMIITICSSDSMVIEQSDQAIAKTDMLSNNYTETIAAEVSGIQKIFKTEFINVLKN</sequence>
<proteinExistence type="predicted"/>
<dbReference type="AlphaFoldDB" id="A0A3B1AU40"/>
<evidence type="ECO:0000313" key="1">
    <source>
        <dbReference type="EMBL" id="VAW96276.1"/>
    </source>
</evidence>
<organism evidence="1">
    <name type="scientific">hydrothermal vent metagenome</name>
    <dbReference type="NCBI Taxonomy" id="652676"/>
    <lineage>
        <taxon>unclassified sequences</taxon>
        <taxon>metagenomes</taxon>
        <taxon>ecological metagenomes</taxon>
    </lineage>
</organism>